<keyword evidence="8" id="KW-1185">Reference proteome</keyword>
<dbReference type="AlphaFoldDB" id="A0A1D1VPK7"/>
<keyword evidence="4" id="KW-0539">Nucleus</keyword>
<keyword evidence="2" id="KW-0732">Signal</keyword>
<dbReference type="InterPro" id="IPR046341">
    <property type="entry name" value="SET_dom_sf"/>
</dbReference>
<feature type="region of interest" description="Disordered" evidence="5">
    <location>
        <begin position="85"/>
        <end position="145"/>
    </location>
</feature>
<protein>
    <recommendedName>
        <fullName evidence="6">SET domain-containing protein</fullName>
    </recommendedName>
</protein>
<proteinExistence type="predicted"/>
<evidence type="ECO:0000256" key="4">
    <source>
        <dbReference type="ARBA" id="ARBA00023242"/>
    </source>
</evidence>
<dbReference type="Gene3D" id="2.170.270.10">
    <property type="entry name" value="SET domain"/>
    <property type="match status" value="1"/>
</dbReference>
<gene>
    <name evidence="7" type="primary">RvY_13915</name>
    <name evidence="7" type="synonym">RvY_13915.1</name>
    <name evidence="7" type="ORF">RvY_13915-1</name>
</gene>
<feature type="compositionally biased region" description="Pro residues" evidence="5">
    <location>
        <begin position="57"/>
        <end position="66"/>
    </location>
</feature>
<dbReference type="Proteomes" id="UP000186922">
    <property type="component" value="Unassembled WGS sequence"/>
</dbReference>
<dbReference type="STRING" id="947166.A0A1D1VPK7"/>
<dbReference type="InterPro" id="IPR031424">
    <property type="entry name" value="QVR-like"/>
</dbReference>
<dbReference type="PANTHER" id="PTHR46024">
    <property type="entry name" value="HISTONE-LYSINE N-METHYLTRANSFERASE EGGLESS"/>
    <property type="match status" value="1"/>
</dbReference>
<evidence type="ECO:0000313" key="7">
    <source>
        <dbReference type="EMBL" id="GAV03505.1"/>
    </source>
</evidence>
<dbReference type="GO" id="GO:0032222">
    <property type="term" value="P:regulation of synaptic transmission, cholinergic"/>
    <property type="evidence" value="ECO:0007669"/>
    <property type="project" value="InterPro"/>
</dbReference>
<evidence type="ECO:0000256" key="5">
    <source>
        <dbReference type="SAM" id="MobiDB-lite"/>
    </source>
</evidence>
<dbReference type="GO" id="GO:0005634">
    <property type="term" value="C:nucleus"/>
    <property type="evidence" value="ECO:0007669"/>
    <property type="project" value="UniProtKB-SubCell"/>
</dbReference>
<feature type="region of interest" description="Disordered" evidence="5">
    <location>
        <begin position="168"/>
        <end position="220"/>
    </location>
</feature>
<dbReference type="OrthoDB" id="5792673at2759"/>
<dbReference type="PANTHER" id="PTHR46024:SF1">
    <property type="entry name" value="HISTONE-LYSINE N-METHYLTRANSFERASE EGGLESS"/>
    <property type="match status" value="1"/>
</dbReference>
<feature type="compositionally biased region" description="Polar residues" evidence="5">
    <location>
        <begin position="131"/>
        <end position="144"/>
    </location>
</feature>
<dbReference type="SUPFAM" id="SSF82199">
    <property type="entry name" value="SET domain"/>
    <property type="match status" value="1"/>
</dbReference>
<feature type="region of interest" description="Disordered" evidence="5">
    <location>
        <begin position="1"/>
        <end position="30"/>
    </location>
</feature>
<evidence type="ECO:0000256" key="1">
    <source>
        <dbReference type="ARBA" id="ARBA00004123"/>
    </source>
</evidence>
<feature type="domain" description="SET" evidence="6">
    <location>
        <begin position="406"/>
        <end position="532"/>
    </location>
</feature>
<feature type="compositionally biased region" description="Low complexity" evidence="5">
    <location>
        <begin position="109"/>
        <end position="128"/>
    </location>
</feature>
<dbReference type="Pfam" id="PF17064">
    <property type="entry name" value="QVR"/>
    <property type="match status" value="1"/>
</dbReference>
<evidence type="ECO:0000259" key="6">
    <source>
        <dbReference type="PROSITE" id="PS50280"/>
    </source>
</evidence>
<dbReference type="EMBL" id="BDGG01000009">
    <property type="protein sequence ID" value="GAV03505.1"/>
    <property type="molecule type" value="Genomic_DNA"/>
</dbReference>
<accession>A0A1D1VPK7</accession>
<keyword evidence="3" id="KW-0325">Glycoprotein</keyword>
<dbReference type="InterPro" id="IPR051516">
    <property type="entry name" value="SETDB_methyltransferase"/>
</dbReference>
<reference evidence="7 8" key="1">
    <citation type="journal article" date="2016" name="Nat. Commun.">
        <title>Extremotolerant tardigrade genome and improved radiotolerance of human cultured cells by tardigrade-unique protein.</title>
        <authorList>
            <person name="Hashimoto T."/>
            <person name="Horikawa D.D."/>
            <person name="Saito Y."/>
            <person name="Kuwahara H."/>
            <person name="Kozuka-Hata H."/>
            <person name="Shin-I T."/>
            <person name="Minakuchi Y."/>
            <person name="Ohishi K."/>
            <person name="Motoyama A."/>
            <person name="Aizu T."/>
            <person name="Enomoto A."/>
            <person name="Kondo K."/>
            <person name="Tanaka S."/>
            <person name="Hara Y."/>
            <person name="Koshikawa S."/>
            <person name="Sagara H."/>
            <person name="Miura T."/>
            <person name="Yokobori S."/>
            <person name="Miyagawa K."/>
            <person name="Suzuki Y."/>
            <person name="Kubo T."/>
            <person name="Oyama M."/>
            <person name="Kohara Y."/>
            <person name="Fujiyama A."/>
            <person name="Arakawa K."/>
            <person name="Katayama T."/>
            <person name="Toyoda A."/>
            <person name="Kunieda T."/>
        </authorList>
    </citation>
    <scope>NUCLEOTIDE SEQUENCE [LARGE SCALE GENOMIC DNA]</scope>
    <source>
        <strain evidence="7 8">YOKOZUNA-1</strain>
    </source>
</reference>
<organism evidence="7 8">
    <name type="scientific">Ramazzottius varieornatus</name>
    <name type="common">Water bear</name>
    <name type="synonym">Tardigrade</name>
    <dbReference type="NCBI Taxonomy" id="947166"/>
    <lineage>
        <taxon>Eukaryota</taxon>
        <taxon>Metazoa</taxon>
        <taxon>Ecdysozoa</taxon>
        <taxon>Tardigrada</taxon>
        <taxon>Eutardigrada</taxon>
        <taxon>Parachela</taxon>
        <taxon>Hypsibioidea</taxon>
        <taxon>Ramazzottiidae</taxon>
        <taxon>Ramazzottius</taxon>
    </lineage>
</organism>
<comment type="subcellular location">
    <subcellularLocation>
        <location evidence="1">Nucleus</location>
    </subcellularLocation>
</comment>
<sequence>MTDFWKDFQETESPMGSLVSKSPKEQATGKTVDAAKFDAYGQPLTSVWIPCSAQPEQPSPPSPPSPTQVGKVPAKEALVETVIDHVPPEGPEIDFGSLDVQFDDDVDDQLPLSDRNSTGSQGSSGTVSDLYLSSSPDRTGSHTLQRIPPVVTASVSQCSTISLSAYVAKEPAQEEPAEEGPPMRRTSTRRSCRSLYKTEPPAAASPPKRTTLVSGKRKRALSEEWTSGRAEVEAAKLKERRTVRATLPSHTGPCSSKCVVKKEDTLTQKKEIFADRPSSKKKFLLCADISEGKELFPVRVWNDVNDQKLPKFKYVCGLIDEAEYQRKPCVCQCRDFCNARCFCMNEPFEVAKCDVAYDAKTKLLRNPSGWVNSIIPNIPRTIWECSAACPCGPQCSNRSAQLGLRYPFDIFMTETKGWGVRTVRGLPAGAFVAEYAGKVRMDDAMSYWTEATWYTFSLISGPIKGQPKSKKEYFLDASKRGNLTRFINHGCVPNCVAINVFWDDTDPKRGMHVGIYTVRKISAGQELTLDYSASFWRAKAEAGEYCQCGSRLAIRCYECNSKNQAGCGDGSRLGSLYTDCSTIPGRDRCLRTTGPGDLVTRSCSSSHTGFKDGCQPSPNNAEVTVCLCAADYCNAASPTRNSMWIFLLLAFAAYVTGLCR</sequence>
<dbReference type="SMART" id="SM00317">
    <property type="entry name" value="SET"/>
    <property type="match status" value="1"/>
</dbReference>
<dbReference type="GO" id="GO:0030431">
    <property type="term" value="P:sleep"/>
    <property type="evidence" value="ECO:0007669"/>
    <property type="project" value="InterPro"/>
</dbReference>
<dbReference type="PROSITE" id="PS50280">
    <property type="entry name" value="SET"/>
    <property type="match status" value="1"/>
</dbReference>
<comment type="caution">
    <text evidence="7">The sequence shown here is derived from an EMBL/GenBank/DDBJ whole genome shotgun (WGS) entry which is preliminary data.</text>
</comment>
<dbReference type="InterPro" id="IPR001214">
    <property type="entry name" value="SET_dom"/>
</dbReference>
<feature type="region of interest" description="Disordered" evidence="5">
    <location>
        <begin position="49"/>
        <end position="73"/>
    </location>
</feature>
<name>A0A1D1VPK7_RAMVA</name>
<evidence type="ECO:0000256" key="3">
    <source>
        <dbReference type="ARBA" id="ARBA00023180"/>
    </source>
</evidence>
<dbReference type="Pfam" id="PF00856">
    <property type="entry name" value="SET"/>
    <property type="match status" value="1"/>
</dbReference>
<evidence type="ECO:0000313" key="8">
    <source>
        <dbReference type="Proteomes" id="UP000186922"/>
    </source>
</evidence>
<evidence type="ECO:0000256" key="2">
    <source>
        <dbReference type="ARBA" id="ARBA00022729"/>
    </source>
</evidence>